<organism evidence="3 4">
    <name type="scientific">Mycolicibacter virginiensis</name>
    <dbReference type="NCBI Taxonomy" id="1795032"/>
    <lineage>
        <taxon>Bacteria</taxon>
        <taxon>Bacillati</taxon>
        <taxon>Actinomycetota</taxon>
        <taxon>Actinomycetes</taxon>
        <taxon>Mycobacteriales</taxon>
        <taxon>Mycobacteriaceae</taxon>
        <taxon>Mycolicibacter</taxon>
    </lineage>
</organism>
<dbReference type="Pfam" id="PF03793">
    <property type="entry name" value="PASTA"/>
    <property type="match status" value="1"/>
</dbReference>
<accession>A0A9X7NXH8</accession>
<dbReference type="CDD" id="cd06577">
    <property type="entry name" value="PASTA_pknB"/>
    <property type="match status" value="1"/>
</dbReference>
<feature type="chain" id="PRO_5040730423" description="PASTA domain-containing protein" evidence="1">
    <location>
        <begin position="38"/>
        <end position="147"/>
    </location>
</feature>
<feature type="domain" description="PASTA" evidence="2">
    <location>
        <begin position="70"/>
        <end position="146"/>
    </location>
</feature>
<sequence>MVSRASAVTSSSVKTKGSGAAAVVVAAALLAGCGSQAENSAPTATITQSVTITQAPVTSEWAETAPATSTPAPVAIEVTIPEVQGQNARIARRALEQLGLTDVSLSSANPKYQNVFNAANWTVVSIEPPPGSVVDANAPVIMKVYKD</sequence>
<gene>
    <name evidence="3" type="ORF">C5U48_17360</name>
</gene>
<dbReference type="PROSITE" id="PS51257">
    <property type="entry name" value="PROKAR_LIPOPROTEIN"/>
    <property type="match status" value="1"/>
</dbReference>
<protein>
    <recommendedName>
        <fullName evidence="2">PASTA domain-containing protein</fullName>
    </recommendedName>
</protein>
<evidence type="ECO:0000259" key="2">
    <source>
        <dbReference type="PROSITE" id="PS51178"/>
    </source>
</evidence>
<reference evidence="3 4" key="1">
    <citation type="submission" date="2018-02" db="EMBL/GenBank/DDBJ databases">
        <title>Draft genome sequence of Mycobacterium virginiense isolated from mud of a swine farm in Japan.</title>
        <authorList>
            <person name="Ohya K."/>
        </authorList>
    </citation>
    <scope>NUCLEOTIDE SEQUENCE [LARGE SCALE GENOMIC DNA]</scope>
    <source>
        <strain evidence="3 4">GF75</strain>
    </source>
</reference>
<proteinExistence type="predicted"/>
<comment type="caution">
    <text evidence="3">The sequence shown here is derived from an EMBL/GenBank/DDBJ whole genome shotgun (WGS) entry which is preliminary data.</text>
</comment>
<dbReference type="EMBL" id="PUEV01000088">
    <property type="protein sequence ID" value="PQM51007.1"/>
    <property type="molecule type" value="Genomic_DNA"/>
</dbReference>
<keyword evidence="4" id="KW-1185">Reference proteome</keyword>
<feature type="signal peptide" evidence="1">
    <location>
        <begin position="1"/>
        <end position="37"/>
    </location>
</feature>
<evidence type="ECO:0000313" key="4">
    <source>
        <dbReference type="Proteomes" id="UP000237911"/>
    </source>
</evidence>
<dbReference type="InterPro" id="IPR005543">
    <property type="entry name" value="PASTA_dom"/>
</dbReference>
<name>A0A9X7NXH8_9MYCO</name>
<evidence type="ECO:0000313" key="3">
    <source>
        <dbReference type="EMBL" id="PQM51007.1"/>
    </source>
</evidence>
<dbReference type="Proteomes" id="UP000237911">
    <property type="component" value="Unassembled WGS sequence"/>
</dbReference>
<evidence type="ECO:0000256" key="1">
    <source>
        <dbReference type="SAM" id="SignalP"/>
    </source>
</evidence>
<dbReference type="PROSITE" id="PS51178">
    <property type="entry name" value="PASTA"/>
    <property type="match status" value="1"/>
</dbReference>
<keyword evidence="1" id="KW-0732">Signal</keyword>
<dbReference type="AlphaFoldDB" id="A0A9X7NXH8"/>
<dbReference type="Gene3D" id="3.30.10.20">
    <property type="match status" value="1"/>
</dbReference>